<dbReference type="EMBL" id="JAAIII010000004">
    <property type="protein sequence ID" value="NMM94341.1"/>
    <property type="molecule type" value="Genomic_DNA"/>
</dbReference>
<proteinExistence type="predicted"/>
<comment type="caution">
    <text evidence="1">The sequence shown here is derived from an EMBL/GenBank/DDBJ whole genome shotgun (WGS) entry which is preliminary data.</text>
</comment>
<organism evidence="1 2">
    <name type="scientific">Bifidobacterium oedipodis</name>
    <dbReference type="NCBI Taxonomy" id="2675322"/>
    <lineage>
        <taxon>Bacteria</taxon>
        <taxon>Bacillati</taxon>
        <taxon>Actinomycetota</taxon>
        <taxon>Actinomycetes</taxon>
        <taxon>Bifidobacteriales</taxon>
        <taxon>Bifidobacteriaceae</taxon>
        <taxon>Bifidobacterium</taxon>
    </lineage>
</organism>
<dbReference type="AlphaFoldDB" id="A0A7Y0EQ16"/>
<gene>
    <name evidence="1" type="ORF">G1C95_1528</name>
</gene>
<name>A0A7Y0EQ16_9BIFI</name>
<sequence>MTTTIITSIISTVVLSTTLAAPSSTLINRQSNQWPIEQESVSTQMIKECPYWLKLLGLCK</sequence>
<keyword evidence="2" id="KW-1185">Reference proteome</keyword>
<reference evidence="1 2" key="1">
    <citation type="submission" date="2020-02" db="EMBL/GenBank/DDBJ databases">
        <title>Characterization of phylogenetic diversity of novel bifidobacterial species isolated in Czech ZOOs.</title>
        <authorList>
            <person name="Lugli G.A."/>
            <person name="Vera N.B."/>
            <person name="Ventura M."/>
        </authorList>
    </citation>
    <scope>NUCLEOTIDE SEQUENCE [LARGE SCALE GENOMIC DNA]</scope>
    <source>
        <strain evidence="1 2">DSM 109957</strain>
    </source>
</reference>
<accession>A0A7Y0EQ16</accession>
<evidence type="ECO:0000313" key="1">
    <source>
        <dbReference type="EMBL" id="NMM94341.1"/>
    </source>
</evidence>
<protein>
    <submittedName>
        <fullName evidence="1">Uncharacterized protein</fullName>
    </submittedName>
</protein>
<dbReference type="Proteomes" id="UP000532194">
    <property type="component" value="Unassembled WGS sequence"/>
</dbReference>
<evidence type="ECO:0000313" key="2">
    <source>
        <dbReference type="Proteomes" id="UP000532194"/>
    </source>
</evidence>